<dbReference type="PANTHER" id="PTHR48081:SF8">
    <property type="entry name" value="ALPHA_BETA HYDROLASE FOLD-3 DOMAIN-CONTAINING PROTEIN-RELATED"/>
    <property type="match status" value="1"/>
</dbReference>
<evidence type="ECO:0000313" key="4">
    <source>
        <dbReference type="Proteomes" id="UP000673375"/>
    </source>
</evidence>
<organism evidence="3 4">
    <name type="scientific">Enterococcus larvae</name>
    <dbReference type="NCBI Taxonomy" id="2794352"/>
    <lineage>
        <taxon>Bacteria</taxon>
        <taxon>Bacillati</taxon>
        <taxon>Bacillota</taxon>
        <taxon>Bacilli</taxon>
        <taxon>Lactobacillales</taxon>
        <taxon>Enterococcaceae</taxon>
        <taxon>Enterococcus</taxon>
    </lineage>
</organism>
<dbReference type="Gene3D" id="3.40.50.1820">
    <property type="entry name" value="alpha/beta hydrolase"/>
    <property type="match status" value="1"/>
</dbReference>
<dbReference type="InterPro" id="IPR029058">
    <property type="entry name" value="AB_hydrolase_fold"/>
</dbReference>
<dbReference type="InterPro" id="IPR050300">
    <property type="entry name" value="GDXG_lipolytic_enzyme"/>
</dbReference>
<dbReference type="GO" id="GO:0016787">
    <property type="term" value="F:hydrolase activity"/>
    <property type="evidence" value="ECO:0007669"/>
    <property type="project" value="UniProtKB-KW"/>
</dbReference>
<accession>A0ABS4CNY4</accession>
<feature type="domain" description="Alpha/beta hydrolase fold-3" evidence="2">
    <location>
        <begin position="73"/>
        <end position="274"/>
    </location>
</feature>
<reference evidence="3 4" key="1">
    <citation type="submission" date="2020-12" db="EMBL/GenBank/DDBJ databases">
        <title>Vagococcus allomyrinae sp. nov. and Enterococcus lavae sp. nov., isolated from the larvae of Allomyrina dichotoma.</title>
        <authorList>
            <person name="Lee S.D."/>
        </authorList>
    </citation>
    <scope>NUCLEOTIDE SEQUENCE [LARGE SCALE GENOMIC DNA]</scope>
    <source>
        <strain evidence="3 4">BWM-S5</strain>
    </source>
</reference>
<name>A0ABS4CNY4_9ENTE</name>
<dbReference type="EMBL" id="JAEDXU010000009">
    <property type="protein sequence ID" value="MBP1047707.1"/>
    <property type="molecule type" value="Genomic_DNA"/>
</dbReference>
<dbReference type="SUPFAM" id="SSF53474">
    <property type="entry name" value="alpha/beta-Hydrolases"/>
    <property type="match status" value="1"/>
</dbReference>
<evidence type="ECO:0000313" key="3">
    <source>
        <dbReference type="EMBL" id="MBP1047707.1"/>
    </source>
</evidence>
<dbReference type="Pfam" id="PF07859">
    <property type="entry name" value="Abhydrolase_3"/>
    <property type="match status" value="1"/>
</dbReference>
<dbReference type="RefSeq" id="WP_209558489.1">
    <property type="nucleotide sequence ID" value="NZ_JAEDXU010000009.1"/>
</dbReference>
<protein>
    <submittedName>
        <fullName evidence="3">Alpha/beta hydrolase</fullName>
    </submittedName>
</protein>
<keyword evidence="1 3" id="KW-0378">Hydrolase</keyword>
<evidence type="ECO:0000256" key="1">
    <source>
        <dbReference type="ARBA" id="ARBA00022801"/>
    </source>
</evidence>
<keyword evidence="4" id="KW-1185">Reference proteome</keyword>
<dbReference type="Proteomes" id="UP000673375">
    <property type="component" value="Unassembled WGS sequence"/>
</dbReference>
<dbReference type="PANTHER" id="PTHR48081">
    <property type="entry name" value="AB HYDROLASE SUPERFAMILY PROTEIN C4A8.06C"/>
    <property type="match status" value="1"/>
</dbReference>
<gene>
    <name evidence="3" type="ORF">I6N96_15570</name>
</gene>
<evidence type="ECO:0000259" key="2">
    <source>
        <dbReference type="Pfam" id="PF07859"/>
    </source>
</evidence>
<comment type="caution">
    <text evidence="3">The sequence shown here is derived from an EMBL/GenBank/DDBJ whole genome shotgun (WGS) entry which is preliminary data.</text>
</comment>
<sequence length="302" mass="34257">MTSKEAKKVFDMLVENKNLDEILNTPLEEQRRMWEEYAAAAKIPEGIRIIKEKINDIDAEWLIPEKGAMDQVIVYFHGGGLNQGSIITHRKLCAYVALYTGKRVLVHDYPLAPEHPYPAALNASTGLYLTLLMRGFDSEKIIFGSDSSGSTLSLATMLQLRDQKEPLPGASFHFSPMIDYSLSGESLEERKDREPQLFIEDLEMTADFYCEASVRKEPYVSPVFGDFTGFPPMLIHVGSEEMLWSDAERLAQQSKDNGVHVAFKSWEGLWHVFQSKAETVPESRESLKETAIFLKEIKNNQM</sequence>
<proteinExistence type="predicted"/>
<dbReference type="InterPro" id="IPR013094">
    <property type="entry name" value="AB_hydrolase_3"/>
</dbReference>